<dbReference type="GO" id="GO:0005737">
    <property type="term" value="C:cytoplasm"/>
    <property type="evidence" value="ECO:0007669"/>
    <property type="project" value="UniProtKB-SubCell"/>
</dbReference>
<evidence type="ECO:0000259" key="11">
    <source>
        <dbReference type="PROSITE" id="PS50089"/>
    </source>
</evidence>
<dbReference type="AlphaFoldDB" id="A0A058ZD04"/>
<dbReference type="eggNOG" id="KOG1493">
    <property type="taxonomic scope" value="Eukaryota"/>
</dbReference>
<evidence type="ECO:0000256" key="5">
    <source>
        <dbReference type="ARBA" id="ARBA00022723"/>
    </source>
</evidence>
<dbReference type="RefSeq" id="XP_009493842.1">
    <property type="nucleotide sequence ID" value="XM_009495567.1"/>
</dbReference>
<dbReference type="InterPro" id="IPR013083">
    <property type="entry name" value="Znf_RING/FYVE/PHD"/>
</dbReference>
<keyword evidence="5" id="KW-0479">Metal-binding</keyword>
<dbReference type="SUPFAM" id="SSF57850">
    <property type="entry name" value="RING/U-box"/>
    <property type="match status" value="1"/>
</dbReference>
<accession>A0A058ZD04</accession>
<name>A0A058ZD04_FONAL</name>
<dbReference type="PROSITE" id="PS50089">
    <property type="entry name" value="ZF_RING_2"/>
    <property type="match status" value="1"/>
</dbReference>
<dbReference type="GO" id="GO:0005634">
    <property type="term" value="C:nucleus"/>
    <property type="evidence" value="ECO:0007669"/>
    <property type="project" value="UniProtKB-SubCell"/>
</dbReference>
<dbReference type="InterPro" id="IPR024766">
    <property type="entry name" value="Znf_RING_H2"/>
</dbReference>
<organism evidence="12">
    <name type="scientific">Fonticula alba</name>
    <name type="common">Slime mold</name>
    <dbReference type="NCBI Taxonomy" id="691883"/>
    <lineage>
        <taxon>Eukaryota</taxon>
        <taxon>Rotosphaerida</taxon>
        <taxon>Fonticulaceae</taxon>
        <taxon>Fonticula</taxon>
    </lineage>
</organism>
<evidence type="ECO:0000256" key="10">
    <source>
        <dbReference type="PROSITE-ProRule" id="PRU00175"/>
    </source>
</evidence>
<gene>
    <name evidence="12" type="ORF">H696_01661</name>
</gene>
<evidence type="ECO:0000256" key="2">
    <source>
        <dbReference type="ARBA" id="ARBA00004496"/>
    </source>
</evidence>
<keyword evidence="4" id="KW-0963">Cytoplasm</keyword>
<dbReference type="Gene3D" id="3.30.40.10">
    <property type="entry name" value="Zinc/RING finger domain, C3HC4 (zinc finger)"/>
    <property type="match status" value="1"/>
</dbReference>
<keyword evidence="8" id="KW-0862">Zinc</keyword>
<dbReference type="Proteomes" id="UP000030693">
    <property type="component" value="Unassembled WGS sequence"/>
</dbReference>
<dbReference type="InterPro" id="IPR001841">
    <property type="entry name" value="Znf_RING"/>
</dbReference>
<sequence>MYSMCLAEAHPVAAWYWHIPPANHQGPTPTTFEELQAEDPDIDRQTECGICQRPFEQRCPAAPSSPQADAPGGTCSGIPGEECPLEIGPCRHAFHLHCMQRWVARRQTTCPFCRAVWHLPATRPDAPQ</sequence>
<keyword evidence="9" id="KW-0539">Nucleus</keyword>
<keyword evidence="7" id="KW-0833">Ubl conjugation pathway</keyword>
<evidence type="ECO:0000256" key="7">
    <source>
        <dbReference type="ARBA" id="ARBA00022786"/>
    </source>
</evidence>
<evidence type="ECO:0000256" key="9">
    <source>
        <dbReference type="ARBA" id="ARBA00023242"/>
    </source>
</evidence>
<proteinExistence type="predicted"/>
<comment type="pathway">
    <text evidence="3">Protein modification; protein ubiquitination.</text>
</comment>
<dbReference type="Pfam" id="PF12678">
    <property type="entry name" value="zf-rbx1"/>
    <property type="match status" value="1"/>
</dbReference>
<keyword evidence="13" id="KW-1185">Reference proteome</keyword>
<reference evidence="12" key="1">
    <citation type="submission" date="2013-04" db="EMBL/GenBank/DDBJ databases">
        <title>The Genome Sequence of Fonticula alba ATCC 38817.</title>
        <authorList>
            <consortium name="The Broad Institute Genomics Platform"/>
            <person name="Russ C."/>
            <person name="Cuomo C."/>
            <person name="Burger G."/>
            <person name="Gray M.W."/>
            <person name="Holland P.W.H."/>
            <person name="King N."/>
            <person name="Lang F.B.F."/>
            <person name="Roger A.J."/>
            <person name="Ruiz-Trillo I."/>
            <person name="Brown M."/>
            <person name="Walker B."/>
            <person name="Young S."/>
            <person name="Zeng Q."/>
            <person name="Gargeya S."/>
            <person name="Fitzgerald M."/>
            <person name="Haas B."/>
            <person name="Abouelleil A."/>
            <person name="Allen A.W."/>
            <person name="Alvarado L."/>
            <person name="Arachchi H.M."/>
            <person name="Berlin A.M."/>
            <person name="Chapman S.B."/>
            <person name="Gainer-Dewar J."/>
            <person name="Goldberg J."/>
            <person name="Griggs A."/>
            <person name="Gujja S."/>
            <person name="Hansen M."/>
            <person name="Howarth C."/>
            <person name="Imamovic A."/>
            <person name="Ireland A."/>
            <person name="Larimer J."/>
            <person name="McCowan C."/>
            <person name="Murphy C."/>
            <person name="Pearson M."/>
            <person name="Poon T.W."/>
            <person name="Priest M."/>
            <person name="Roberts A."/>
            <person name="Saif S."/>
            <person name="Shea T."/>
            <person name="Sisk P."/>
            <person name="Sykes S."/>
            <person name="Wortman J."/>
            <person name="Nusbaum C."/>
            <person name="Birren B."/>
        </authorList>
    </citation>
    <scope>NUCLEOTIDE SEQUENCE [LARGE SCALE GENOMIC DNA]</scope>
    <source>
        <strain evidence="12">ATCC 38817</strain>
    </source>
</reference>
<comment type="subcellular location">
    <subcellularLocation>
        <location evidence="2">Cytoplasm</location>
    </subcellularLocation>
    <subcellularLocation>
        <location evidence="1">Nucleus</location>
    </subcellularLocation>
</comment>
<evidence type="ECO:0000313" key="13">
    <source>
        <dbReference type="Proteomes" id="UP000030693"/>
    </source>
</evidence>
<dbReference type="STRING" id="691883.A0A058ZD04"/>
<dbReference type="EMBL" id="KB932202">
    <property type="protein sequence ID" value="KCV72264.1"/>
    <property type="molecule type" value="Genomic_DNA"/>
</dbReference>
<dbReference type="OrthoDB" id="1681166at2759"/>
<keyword evidence="6 10" id="KW-0863">Zinc-finger</keyword>
<dbReference type="PANTHER" id="PTHR11210">
    <property type="entry name" value="RING BOX"/>
    <property type="match status" value="1"/>
</dbReference>
<evidence type="ECO:0000256" key="8">
    <source>
        <dbReference type="ARBA" id="ARBA00022833"/>
    </source>
</evidence>
<evidence type="ECO:0000256" key="3">
    <source>
        <dbReference type="ARBA" id="ARBA00004906"/>
    </source>
</evidence>
<dbReference type="InterPro" id="IPR051031">
    <property type="entry name" value="RING-box_E3_Ubiquitin_Ligase"/>
</dbReference>
<dbReference type="GO" id="GO:0008270">
    <property type="term" value="F:zinc ion binding"/>
    <property type="evidence" value="ECO:0007669"/>
    <property type="project" value="UniProtKB-KW"/>
</dbReference>
<feature type="domain" description="RING-type" evidence="11">
    <location>
        <begin position="48"/>
        <end position="114"/>
    </location>
</feature>
<protein>
    <recommendedName>
        <fullName evidence="11">RING-type domain-containing protein</fullName>
    </recommendedName>
</protein>
<evidence type="ECO:0000256" key="6">
    <source>
        <dbReference type="ARBA" id="ARBA00022771"/>
    </source>
</evidence>
<evidence type="ECO:0000256" key="1">
    <source>
        <dbReference type="ARBA" id="ARBA00004123"/>
    </source>
</evidence>
<evidence type="ECO:0000313" key="12">
    <source>
        <dbReference type="EMBL" id="KCV72264.1"/>
    </source>
</evidence>
<dbReference type="GeneID" id="20526386"/>
<evidence type="ECO:0000256" key="4">
    <source>
        <dbReference type="ARBA" id="ARBA00022490"/>
    </source>
</evidence>